<dbReference type="InterPro" id="IPR011006">
    <property type="entry name" value="CheY-like_superfamily"/>
</dbReference>
<evidence type="ECO:0000313" key="5">
    <source>
        <dbReference type="EMBL" id="MCB5226526.1"/>
    </source>
</evidence>
<dbReference type="PANTHER" id="PTHR37299">
    <property type="entry name" value="TRANSCRIPTIONAL REGULATOR-RELATED"/>
    <property type="match status" value="1"/>
</dbReference>
<dbReference type="SUPFAM" id="SSF52172">
    <property type="entry name" value="CheY-like"/>
    <property type="match status" value="1"/>
</dbReference>
<evidence type="ECO:0000259" key="4">
    <source>
        <dbReference type="PROSITE" id="PS50930"/>
    </source>
</evidence>
<organism evidence="5 6">
    <name type="scientific">Alishewanella maricola</name>
    <dbReference type="NCBI Taxonomy" id="2795740"/>
    <lineage>
        <taxon>Bacteria</taxon>
        <taxon>Pseudomonadati</taxon>
        <taxon>Pseudomonadota</taxon>
        <taxon>Gammaproteobacteria</taxon>
        <taxon>Alteromonadales</taxon>
        <taxon>Alteromonadaceae</taxon>
        <taxon>Alishewanella</taxon>
    </lineage>
</organism>
<keyword evidence="1" id="KW-0902">Two-component regulatory system</keyword>
<reference evidence="5 6" key="1">
    <citation type="submission" date="2021-10" db="EMBL/GenBank/DDBJ databases">
        <title>Alishewanella koreense sp. nov. isolated from seawater of southwestern coast in South Korea and the proposal for the reclassification of Rheinheimera perlucida and Rheinheimera tuosuensis as Arsukibacterium perlucida and Arsukibacterium tuosuensis.</title>
        <authorList>
            <person name="Kim K.H."/>
            <person name="Ruan W."/>
            <person name="Kim K.R."/>
            <person name="Baek J.H."/>
            <person name="Jeon C.O."/>
        </authorList>
    </citation>
    <scope>NUCLEOTIDE SEQUENCE [LARGE SCALE GENOMIC DNA]</scope>
    <source>
        <strain evidence="5 6">16-MA</strain>
    </source>
</reference>
<evidence type="ECO:0000256" key="2">
    <source>
        <dbReference type="PROSITE-ProRule" id="PRU00169"/>
    </source>
</evidence>
<dbReference type="InterPro" id="IPR001789">
    <property type="entry name" value="Sig_transdc_resp-reg_receiver"/>
</dbReference>
<dbReference type="Pfam" id="PF04397">
    <property type="entry name" value="LytTR"/>
    <property type="match status" value="1"/>
</dbReference>
<dbReference type="EMBL" id="JAEINI020000003">
    <property type="protein sequence ID" value="MCB5226526.1"/>
    <property type="molecule type" value="Genomic_DNA"/>
</dbReference>
<dbReference type="GO" id="GO:0003677">
    <property type="term" value="F:DNA binding"/>
    <property type="evidence" value="ECO:0007669"/>
    <property type="project" value="UniProtKB-KW"/>
</dbReference>
<name>A0ABS8C2H3_9ALTE</name>
<protein>
    <submittedName>
        <fullName evidence="5">LytTR family DNA-binding domain-containing protein</fullName>
    </submittedName>
</protein>
<dbReference type="SMART" id="SM00448">
    <property type="entry name" value="REC"/>
    <property type="match status" value="1"/>
</dbReference>
<feature type="domain" description="HTH LytTR-type" evidence="4">
    <location>
        <begin position="152"/>
        <end position="258"/>
    </location>
</feature>
<evidence type="ECO:0000259" key="3">
    <source>
        <dbReference type="PROSITE" id="PS50110"/>
    </source>
</evidence>
<keyword evidence="2" id="KW-0597">Phosphoprotein</keyword>
<accession>A0ABS8C2H3</accession>
<dbReference type="Gene3D" id="3.40.50.2300">
    <property type="match status" value="1"/>
</dbReference>
<dbReference type="Gene3D" id="2.40.50.1020">
    <property type="entry name" value="LytTr DNA-binding domain"/>
    <property type="match status" value="1"/>
</dbReference>
<dbReference type="Pfam" id="PF00072">
    <property type="entry name" value="Response_reg"/>
    <property type="match status" value="1"/>
</dbReference>
<dbReference type="SMART" id="SM00850">
    <property type="entry name" value="LytTR"/>
    <property type="match status" value="1"/>
</dbReference>
<evidence type="ECO:0000256" key="1">
    <source>
        <dbReference type="ARBA" id="ARBA00023012"/>
    </source>
</evidence>
<keyword evidence="6" id="KW-1185">Reference proteome</keyword>
<sequence length="258" mass="29163">MFRVAIVEDEPLARSKLRRLIAELPDPMEVVAELATIKETAAFLTSGQAVDVIFSDIELADGNVLTTYQQIPPRCPLIFITAYDQFMLSAFDSQGISYLLKPYNSEKLLQAWQKFRLLSAKTVTAEPDLSKLTALLAQLPATPAVASYATRIAIRQQQQIYFLDIADISYIQADGGLIMAFDAAGKRHYLPYTSLQAVEAILDPQRFFRINRSELVQTHYIERLERFCKNTLTVFLRSGVQLKTSQSRTSEFSRWLGI</sequence>
<dbReference type="PROSITE" id="PS50110">
    <property type="entry name" value="RESPONSE_REGULATORY"/>
    <property type="match status" value="1"/>
</dbReference>
<dbReference type="InterPro" id="IPR007492">
    <property type="entry name" value="LytTR_DNA-bd_dom"/>
</dbReference>
<comment type="caution">
    <text evidence="5">The sequence shown here is derived from an EMBL/GenBank/DDBJ whole genome shotgun (WGS) entry which is preliminary data.</text>
</comment>
<dbReference type="Proteomes" id="UP000633814">
    <property type="component" value="Unassembled WGS sequence"/>
</dbReference>
<gene>
    <name evidence="5" type="ORF">JAO78_006825</name>
</gene>
<keyword evidence="5" id="KW-0238">DNA-binding</keyword>
<feature type="domain" description="Response regulatory" evidence="3">
    <location>
        <begin position="3"/>
        <end position="116"/>
    </location>
</feature>
<evidence type="ECO:0000313" key="6">
    <source>
        <dbReference type="Proteomes" id="UP000633814"/>
    </source>
</evidence>
<feature type="modified residue" description="4-aspartylphosphate" evidence="2">
    <location>
        <position position="56"/>
    </location>
</feature>
<dbReference type="RefSeq" id="WP_226750617.1">
    <property type="nucleotide sequence ID" value="NZ_JAEINI020000003.1"/>
</dbReference>
<dbReference type="PROSITE" id="PS50930">
    <property type="entry name" value="HTH_LYTTR"/>
    <property type="match status" value="1"/>
</dbReference>
<dbReference type="PANTHER" id="PTHR37299:SF1">
    <property type="entry name" value="STAGE 0 SPORULATION PROTEIN A HOMOLOG"/>
    <property type="match status" value="1"/>
</dbReference>
<dbReference type="InterPro" id="IPR046947">
    <property type="entry name" value="LytR-like"/>
</dbReference>
<proteinExistence type="predicted"/>